<dbReference type="EMBL" id="BMGP01000002">
    <property type="protein sequence ID" value="GGF18131.1"/>
    <property type="molecule type" value="Genomic_DNA"/>
</dbReference>
<name>A0A917EUI7_9MICO</name>
<comment type="caution">
    <text evidence="1">The sequence shown here is derived from an EMBL/GenBank/DDBJ whole genome shotgun (WGS) entry which is preliminary data.</text>
</comment>
<organism evidence="1 2">
    <name type="scientific">Subtercola lobariae</name>
    <dbReference type="NCBI Taxonomy" id="1588641"/>
    <lineage>
        <taxon>Bacteria</taxon>
        <taxon>Bacillati</taxon>
        <taxon>Actinomycetota</taxon>
        <taxon>Actinomycetes</taxon>
        <taxon>Micrococcales</taxon>
        <taxon>Microbacteriaceae</taxon>
        <taxon>Subtercola</taxon>
    </lineage>
</organism>
<accession>A0A917EUI7</accession>
<gene>
    <name evidence="1" type="ORF">GCM10011399_09790</name>
</gene>
<reference evidence="1 2" key="1">
    <citation type="journal article" date="2014" name="Int. J. Syst. Evol. Microbiol.">
        <title>Complete genome sequence of Corynebacterium casei LMG S-19264T (=DSM 44701T), isolated from a smear-ripened cheese.</title>
        <authorList>
            <consortium name="US DOE Joint Genome Institute (JGI-PGF)"/>
            <person name="Walter F."/>
            <person name="Albersmeier A."/>
            <person name="Kalinowski J."/>
            <person name="Ruckert C."/>
        </authorList>
    </citation>
    <scope>NUCLEOTIDE SEQUENCE [LARGE SCALE GENOMIC DNA]</scope>
    <source>
        <strain evidence="1 2">CGMCC 1.12976</strain>
    </source>
</reference>
<dbReference type="Proteomes" id="UP000598775">
    <property type="component" value="Unassembled WGS sequence"/>
</dbReference>
<dbReference type="AlphaFoldDB" id="A0A917EUI7"/>
<evidence type="ECO:0000313" key="1">
    <source>
        <dbReference type="EMBL" id="GGF18131.1"/>
    </source>
</evidence>
<keyword evidence="2" id="KW-1185">Reference proteome</keyword>
<proteinExistence type="predicted"/>
<evidence type="ECO:0000313" key="2">
    <source>
        <dbReference type="Proteomes" id="UP000598775"/>
    </source>
</evidence>
<sequence length="73" mass="7479">MTLARQIGLLTAGANPAVKTYSGASGAAAREGRFLDQQDAAAITLLDAVDASRVFLGHSGSAAFAKRMVLESL</sequence>
<protein>
    <submittedName>
        <fullName evidence="1">Uncharacterized protein</fullName>
    </submittedName>
</protein>